<dbReference type="Proteomes" id="UP001152876">
    <property type="component" value="Unassembled WGS sequence"/>
</dbReference>
<gene>
    <name evidence="1" type="ORF">H010_06095</name>
</gene>
<accession>A0A9X4NQN7</accession>
<protein>
    <recommendedName>
        <fullName evidence="3">Type II secretion system protein</fullName>
    </recommendedName>
</protein>
<dbReference type="EMBL" id="AOGK01000004">
    <property type="protein sequence ID" value="MDG5974816.1"/>
    <property type="molecule type" value="Genomic_DNA"/>
</dbReference>
<proteinExistence type="predicted"/>
<evidence type="ECO:0000313" key="2">
    <source>
        <dbReference type="Proteomes" id="UP001152876"/>
    </source>
</evidence>
<reference evidence="1" key="1">
    <citation type="submission" date="2013-01" db="EMBL/GenBank/DDBJ databases">
        <title>Genome draft of Hydrogenophaga taeniospiralis 2K1.</title>
        <authorList>
            <person name="Gomila M."/>
            <person name="Lalucat J."/>
        </authorList>
    </citation>
    <scope>NUCLEOTIDE SEQUENCE</scope>
    <source>
        <strain evidence="1">CCUG 15921</strain>
    </source>
</reference>
<name>A0A9X4NQN7_9BURK</name>
<dbReference type="AlphaFoldDB" id="A0A9X4NQN7"/>
<sequence>MRARQQGFTMLAVLAALLLLALSLQGVMWVVSTQAQRERELELLRVGSAIRDAIGRYVESSPGVVKQWPPSLEALLDDRRSVVLRRHLRRLYADPIQRSGEWGLVPAPDGGVAGVYSLSQDRSIRTSGVDLAVYGVEPAARYVDWRFVYVPPSKASEAPL</sequence>
<keyword evidence="2" id="KW-1185">Reference proteome</keyword>
<dbReference type="RefSeq" id="WP_068173827.1">
    <property type="nucleotide sequence ID" value="NZ_AOGK01000004.1"/>
</dbReference>
<organism evidence="1 2">
    <name type="scientific">Hydrogenophaga taeniospiralis CCUG 15921</name>
    <dbReference type="NCBI Taxonomy" id="1281780"/>
    <lineage>
        <taxon>Bacteria</taxon>
        <taxon>Pseudomonadati</taxon>
        <taxon>Pseudomonadota</taxon>
        <taxon>Betaproteobacteria</taxon>
        <taxon>Burkholderiales</taxon>
        <taxon>Comamonadaceae</taxon>
        <taxon>Hydrogenophaga</taxon>
    </lineage>
</organism>
<evidence type="ECO:0000313" key="1">
    <source>
        <dbReference type="EMBL" id="MDG5974816.1"/>
    </source>
</evidence>
<comment type="caution">
    <text evidence="1">The sequence shown here is derived from an EMBL/GenBank/DDBJ whole genome shotgun (WGS) entry which is preliminary data.</text>
</comment>
<evidence type="ECO:0008006" key="3">
    <source>
        <dbReference type="Google" id="ProtNLM"/>
    </source>
</evidence>